<dbReference type="PROSITE" id="PS50878">
    <property type="entry name" value="RT_POL"/>
    <property type="match status" value="1"/>
</dbReference>
<dbReference type="PANTHER" id="PTHR31635:SF196">
    <property type="entry name" value="REVERSE TRANSCRIPTASE DOMAIN-CONTAINING PROTEIN-RELATED"/>
    <property type="match status" value="1"/>
</dbReference>
<keyword evidence="3" id="KW-1185">Reference proteome</keyword>
<sequence>MNIALSEGKIPDSWKKAEIVLLHKEGTDPSNVKNYRPISLPNNDYKIYTKVLAERFTKFLNEWIAEDQTGFLPNRSTKDNIRIVIDTIEYLEQNHQKEVGLLALDAEKAFDNVNWDFFKILFGELDMGNQFLNGINAIYEKQYAKIKINGRLTEEFEIQKGTRQGCPLSPLIFIFTLEILLRSIRKEENLKGIRIEKQELKVRAFADDVICILENPKERIKDWLEKIEEYGTLAGFKINKEKTTILTKNMSNKSQGELKDISGLKIVKKFKYLGIWIGNRNNQLLELNYGTKWNEIKRDLENWKNLNISLLGRIAIIKMNVLPKLLYLFRNIPIIRGKKLFNDWNRELNKFIWKNKKPRFKFSTMTTPKERGGFDIPNLNLYHEACALDWIRDWVRLEKIKILSLEGSDLRWGWHGYLWQDKAKIDKQFGNHFVRAALLATWQKYKRFLYEKTPLWLSPLEATQRRLLGWQKWPTYSEIIKKAEAGIPIPPMKEWEDIKKEYKNVTWLQYHQLKESYKKDKKLGFSTITNFWDNLLKREKKVITILYKKLLEWNTESEIVKESMIKWSRNLGRSITIDEWHTIWNKKIKLCYSTDLKENWLKTIHRWYLTPKKLGFMYKNRDNRCWHCRERVGSYFHMWWNCKIIKKYWKIIHTECKKILKLEFECKPEYYLLGLYNFNEGGIITPEQEKNNKERLFTYMVTAARLVIARNWKD</sequence>
<accession>A0A803T6R3</accession>
<dbReference type="Ensembl" id="ENSACAT00000049018.1">
    <property type="protein sequence ID" value="ENSACAP00000030903.1"/>
    <property type="gene ID" value="ENSACAG00000038730.1"/>
</dbReference>
<protein>
    <recommendedName>
        <fullName evidence="1">Reverse transcriptase domain-containing protein</fullName>
    </recommendedName>
</protein>
<reference evidence="2" key="2">
    <citation type="submission" date="2025-08" db="UniProtKB">
        <authorList>
            <consortium name="Ensembl"/>
        </authorList>
    </citation>
    <scope>IDENTIFICATION</scope>
</reference>
<dbReference type="InterPro" id="IPR000477">
    <property type="entry name" value="RT_dom"/>
</dbReference>
<dbReference type="SUPFAM" id="SSF56672">
    <property type="entry name" value="DNA/RNA polymerases"/>
    <property type="match status" value="1"/>
</dbReference>
<dbReference type="PANTHER" id="PTHR31635">
    <property type="entry name" value="REVERSE TRANSCRIPTASE DOMAIN-CONTAINING PROTEIN-RELATED"/>
    <property type="match status" value="1"/>
</dbReference>
<dbReference type="GeneTree" id="ENSGT01150000286916"/>
<name>A0A803T6R3_ANOCA</name>
<dbReference type="CDD" id="cd01650">
    <property type="entry name" value="RT_nLTR_like"/>
    <property type="match status" value="1"/>
</dbReference>
<feature type="domain" description="Reverse transcriptase" evidence="1">
    <location>
        <begin position="3"/>
        <end position="277"/>
    </location>
</feature>
<evidence type="ECO:0000313" key="3">
    <source>
        <dbReference type="Proteomes" id="UP000001646"/>
    </source>
</evidence>
<organism evidence="2 3">
    <name type="scientific">Anolis carolinensis</name>
    <name type="common">Green anole</name>
    <name type="synonym">American chameleon</name>
    <dbReference type="NCBI Taxonomy" id="28377"/>
    <lineage>
        <taxon>Eukaryota</taxon>
        <taxon>Metazoa</taxon>
        <taxon>Chordata</taxon>
        <taxon>Craniata</taxon>
        <taxon>Vertebrata</taxon>
        <taxon>Euteleostomi</taxon>
        <taxon>Lepidosauria</taxon>
        <taxon>Squamata</taxon>
        <taxon>Bifurcata</taxon>
        <taxon>Unidentata</taxon>
        <taxon>Episquamata</taxon>
        <taxon>Toxicofera</taxon>
        <taxon>Iguania</taxon>
        <taxon>Dactyloidae</taxon>
        <taxon>Anolis</taxon>
    </lineage>
</organism>
<proteinExistence type="predicted"/>
<dbReference type="Pfam" id="PF00078">
    <property type="entry name" value="RVT_1"/>
    <property type="match status" value="1"/>
</dbReference>
<dbReference type="Proteomes" id="UP000001646">
    <property type="component" value="Chromosome 4"/>
</dbReference>
<dbReference type="AlphaFoldDB" id="A0A803T6R3"/>
<reference evidence="2 3" key="1">
    <citation type="submission" date="2009-12" db="EMBL/GenBank/DDBJ databases">
        <title>The Genome Sequence of Anolis carolinensis (Green Anole Lizard).</title>
        <authorList>
            <consortium name="The Genome Sequencing Platform"/>
            <person name="Di Palma F."/>
            <person name="Alfoldi J."/>
            <person name="Heiman D."/>
            <person name="Young S."/>
            <person name="Grabherr M."/>
            <person name="Johnson J."/>
            <person name="Lander E.S."/>
            <person name="Lindblad-Toh K."/>
        </authorList>
    </citation>
    <scope>NUCLEOTIDE SEQUENCE [LARGE SCALE GENOMIC DNA]</scope>
    <source>
        <strain evidence="2 3">JBL SC #1</strain>
    </source>
</reference>
<evidence type="ECO:0000313" key="2">
    <source>
        <dbReference type="Ensembl" id="ENSACAP00000030903.1"/>
    </source>
</evidence>
<evidence type="ECO:0000259" key="1">
    <source>
        <dbReference type="PROSITE" id="PS50878"/>
    </source>
</evidence>
<reference evidence="2" key="3">
    <citation type="submission" date="2025-09" db="UniProtKB">
        <authorList>
            <consortium name="Ensembl"/>
        </authorList>
    </citation>
    <scope>IDENTIFICATION</scope>
</reference>
<dbReference type="InParanoid" id="A0A803T6R3"/>
<dbReference type="InterPro" id="IPR043502">
    <property type="entry name" value="DNA/RNA_pol_sf"/>
</dbReference>